<dbReference type="EMBL" id="UFUW01000001">
    <property type="protein sequence ID" value="SUX24427.1"/>
    <property type="molecule type" value="Genomic_DNA"/>
</dbReference>
<dbReference type="Gene3D" id="3.40.50.300">
    <property type="entry name" value="P-loop containing nucleotide triphosphate hydrolases"/>
    <property type="match status" value="1"/>
</dbReference>
<dbReference type="EC" id="3.6.3.40" evidence="4"/>
<sequence>MRITADDVSVTFPVFDAHQRSFKKTFFKAAAGGGLNSFRKGFAEIEALKHISLDIREGERVALVGHNGSGKTTLLRIFAGVYAPSSGHIAVEGKVTSLLDAMLGMDGEATGFENIRMRGLFLGLSPKQIENITDEVVEFSELGDFINMPVRTYSSGMVLRLAFSISTSLQPEILLMDEWMSVGDEAFRQKAEARLMRFIEHAGILVFATHDFDLAKRLCNRMLILEHGRIVREEHTENSHDQ</sequence>
<dbReference type="OrthoDB" id="9778870at2"/>
<evidence type="ECO:0000313" key="5">
    <source>
        <dbReference type="Proteomes" id="UP000254572"/>
    </source>
</evidence>
<feature type="domain" description="ABC transporter" evidence="3">
    <location>
        <begin position="33"/>
        <end position="242"/>
    </location>
</feature>
<evidence type="ECO:0000313" key="4">
    <source>
        <dbReference type="EMBL" id="SUX24427.1"/>
    </source>
</evidence>
<dbReference type="InterPro" id="IPR050683">
    <property type="entry name" value="Bact_Polysacc_Export_ATP-bd"/>
</dbReference>
<dbReference type="AlphaFoldDB" id="A0A381ECE3"/>
<evidence type="ECO:0000256" key="2">
    <source>
        <dbReference type="ARBA" id="ARBA00022840"/>
    </source>
</evidence>
<organism evidence="4 5">
    <name type="scientific">Cardiobacterium valvarum</name>
    <dbReference type="NCBI Taxonomy" id="194702"/>
    <lineage>
        <taxon>Bacteria</taxon>
        <taxon>Pseudomonadati</taxon>
        <taxon>Pseudomonadota</taxon>
        <taxon>Gammaproteobacteria</taxon>
        <taxon>Cardiobacteriales</taxon>
        <taxon>Cardiobacteriaceae</taxon>
        <taxon>Cardiobacterium</taxon>
    </lineage>
</organism>
<dbReference type="SMART" id="SM00382">
    <property type="entry name" value="AAA"/>
    <property type="match status" value="1"/>
</dbReference>
<dbReference type="Pfam" id="PF00005">
    <property type="entry name" value="ABC_tran"/>
    <property type="match status" value="1"/>
</dbReference>
<dbReference type="GO" id="GO:0016887">
    <property type="term" value="F:ATP hydrolysis activity"/>
    <property type="evidence" value="ECO:0007669"/>
    <property type="project" value="InterPro"/>
</dbReference>
<dbReference type="RefSeq" id="WP_115612068.1">
    <property type="nucleotide sequence ID" value="NZ_JBHLZC010000002.1"/>
</dbReference>
<name>A0A381ECE3_9GAMM</name>
<dbReference type="PANTHER" id="PTHR46743:SF3">
    <property type="entry name" value="ABC-TYPE POLYSACCHARIDE_POLYOL PHOSPHATE TRANSPORT SYSTEM, ATPASE COMPONENT"/>
    <property type="match status" value="1"/>
</dbReference>
<reference evidence="4 5" key="1">
    <citation type="submission" date="2018-06" db="EMBL/GenBank/DDBJ databases">
        <authorList>
            <consortium name="Pathogen Informatics"/>
            <person name="Doyle S."/>
        </authorList>
    </citation>
    <scope>NUCLEOTIDE SEQUENCE [LARGE SCALE GENOMIC DNA]</scope>
    <source>
        <strain evidence="4 5">NCTC13294</strain>
    </source>
</reference>
<keyword evidence="4" id="KW-0378">Hydrolase</keyword>
<protein>
    <submittedName>
        <fullName evidence="4">Teichoic acids export ATP-binding protein TagH</fullName>
        <ecNumber evidence="4">3.6.3.40</ecNumber>
    </submittedName>
</protein>
<dbReference type="GO" id="GO:0005524">
    <property type="term" value="F:ATP binding"/>
    <property type="evidence" value="ECO:0007669"/>
    <property type="project" value="UniProtKB-KW"/>
</dbReference>
<accession>A0A381ECE3</accession>
<dbReference type="InterPro" id="IPR003439">
    <property type="entry name" value="ABC_transporter-like_ATP-bd"/>
</dbReference>
<dbReference type="PROSITE" id="PS50893">
    <property type="entry name" value="ABC_TRANSPORTER_2"/>
    <property type="match status" value="1"/>
</dbReference>
<dbReference type="InterPro" id="IPR003593">
    <property type="entry name" value="AAA+_ATPase"/>
</dbReference>
<keyword evidence="2 4" id="KW-0067">ATP-binding</keyword>
<dbReference type="SUPFAM" id="SSF52540">
    <property type="entry name" value="P-loop containing nucleoside triphosphate hydrolases"/>
    <property type="match status" value="1"/>
</dbReference>
<keyword evidence="1" id="KW-0547">Nucleotide-binding</keyword>
<proteinExistence type="predicted"/>
<dbReference type="GO" id="GO:0140359">
    <property type="term" value="F:ABC-type transporter activity"/>
    <property type="evidence" value="ECO:0007669"/>
    <property type="project" value="InterPro"/>
</dbReference>
<dbReference type="InterPro" id="IPR027417">
    <property type="entry name" value="P-loop_NTPase"/>
</dbReference>
<dbReference type="PANTHER" id="PTHR46743">
    <property type="entry name" value="TEICHOIC ACIDS EXPORT ATP-BINDING PROTEIN TAGH"/>
    <property type="match status" value="1"/>
</dbReference>
<dbReference type="CDD" id="cd03220">
    <property type="entry name" value="ABC_KpsT_Wzt"/>
    <property type="match status" value="1"/>
</dbReference>
<dbReference type="Proteomes" id="UP000254572">
    <property type="component" value="Unassembled WGS sequence"/>
</dbReference>
<keyword evidence="5" id="KW-1185">Reference proteome</keyword>
<evidence type="ECO:0000259" key="3">
    <source>
        <dbReference type="PROSITE" id="PS50893"/>
    </source>
</evidence>
<dbReference type="GO" id="GO:0016020">
    <property type="term" value="C:membrane"/>
    <property type="evidence" value="ECO:0007669"/>
    <property type="project" value="InterPro"/>
</dbReference>
<dbReference type="InterPro" id="IPR015860">
    <property type="entry name" value="ABC_transpr_TagH-like"/>
</dbReference>
<gene>
    <name evidence="4" type="primary">tagH</name>
    <name evidence="4" type="ORF">NCTC13294_01864</name>
</gene>
<evidence type="ECO:0000256" key="1">
    <source>
        <dbReference type="ARBA" id="ARBA00022741"/>
    </source>
</evidence>